<accession>H2ZR07</accession>
<evidence type="ECO:0000313" key="5">
    <source>
        <dbReference type="Ensembl" id="ENSCSAVP00000020023.1"/>
    </source>
</evidence>
<evidence type="ECO:0000256" key="3">
    <source>
        <dbReference type="ARBA" id="ARBA00022927"/>
    </source>
</evidence>
<dbReference type="GO" id="GO:0005635">
    <property type="term" value="C:nuclear envelope"/>
    <property type="evidence" value="ECO:0007669"/>
    <property type="project" value="TreeGrafter"/>
</dbReference>
<reference evidence="6" key="1">
    <citation type="submission" date="2003-08" db="EMBL/GenBank/DDBJ databases">
        <authorList>
            <person name="Birren B."/>
            <person name="Nusbaum C."/>
            <person name="Abebe A."/>
            <person name="Abouelleil A."/>
            <person name="Adekoya E."/>
            <person name="Ait-zahra M."/>
            <person name="Allen N."/>
            <person name="Allen T."/>
            <person name="An P."/>
            <person name="Anderson M."/>
            <person name="Anderson S."/>
            <person name="Arachchi H."/>
            <person name="Armbruster J."/>
            <person name="Bachantsang P."/>
            <person name="Baldwin J."/>
            <person name="Barry A."/>
            <person name="Bayul T."/>
            <person name="Blitshsteyn B."/>
            <person name="Bloom T."/>
            <person name="Blye J."/>
            <person name="Boguslavskiy L."/>
            <person name="Borowsky M."/>
            <person name="Boukhgalter B."/>
            <person name="Brunache A."/>
            <person name="Butler J."/>
            <person name="Calixte N."/>
            <person name="Calvo S."/>
            <person name="Camarata J."/>
            <person name="Campo K."/>
            <person name="Chang J."/>
            <person name="Cheshatsang Y."/>
            <person name="Citroen M."/>
            <person name="Collymore A."/>
            <person name="Considine T."/>
            <person name="Cook A."/>
            <person name="Cooke P."/>
            <person name="Corum B."/>
            <person name="Cuomo C."/>
            <person name="David R."/>
            <person name="Dawoe T."/>
            <person name="Degray S."/>
            <person name="Dodge S."/>
            <person name="Dooley K."/>
            <person name="Dorje P."/>
            <person name="Dorjee K."/>
            <person name="Dorris L."/>
            <person name="Duffey N."/>
            <person name="Dupes A."/>
            <person name="Elkins T."/>
            <person name="Engels R."/>
            <person name="Erickson J."/>
            <person name="Farina A."/>
            <person name="Faro S."/>
            <person name="Ferreira P."/>
            <person name="Fischer H."/>
            <person name="Fitzgerald M."/>
            <person name="Foley K."/>
            <person name="Gage D."/>
            <person name="Galagan J."/>
            <person name="Gearin G."/>
            <person name="Gnerre S."/>
            <person name="Gnirke A."/>
            <person name="Goyette A."/>
            <person name="Graham J."/>
            <person name="Grandbois E."/>
            <person name="Gyaltsen K."/>
            <person name="Hafez N."/>
            <person name="Hagopian D."/>
            <person name="Hagos B."/>
            <person name="Hall J."/>
            <person name="Hatcher B."/>
            <person name="Heller A."/>
            <person name="Higgins H."/>
            <person name="Honan T."/>
            <person name="Horn A."/>
            <person name="Houde N."/>
            <person name="Hughes L."/>
            <person name="Hulme W."/>
            <person name="Husby E."/>
            <person name="Iliev I."/>
            <person name="Jaffe D."/>
            <person name="Jones C."/>
            <person name="Kamal M."/>
            <person name="Kamat A."/>
            <person name="Kamvysselis M."/>
            <person name="Karlsson E."/>
            <person name="Kells C."/>
            <person name="Kieu A."/>
            <person name="Kisner P."/>
            <person name="Kodira C."/>
            <person name="Kulbokas E."/>
            <person name="Labutti K."/>
            <person name="Lama D."/>
            <person name="Landers T."/>
            <person name="Leger J."/>
            <person name="Levine S."/>
            <person name="Lewis D."/>
            <person name="Lewis T."/>
            <person name="Lindblad-toh K."/>
            <person name="Liu X."/>
            <person name="Lokyitsang T."/>
            <person name="Lokyitsang Y."/>
            <person name="Lucien O."/>
            <person name="Lui A."/>
            <person name="Ma L.J."/>
            <person name="Mabbitt R."/>
            <person name="Macdonald J."/>
            <person name="Maclean C."/>
            <person name="Major J."/>
            <person name="Manning J."/>
            <person name="Marabella R."/>
            <person name="Maru K."/>
            <person name="Matthews C."/>
            <person name="Mauceli E."/>
            <person name="Mccarthy M."/>
            <person name="Mcdonough S."/>
            <person name="Mcghee T."/>
            <person name="Meldrim J."/>
            <person name="Meneus L."/>
            <person name="Mesirov J."/>
            <person name="Mihalev A."/>
            <person name="Mihova T."/>
            <person name="Mikkelsen T."/>
            <person name="Mlenga V."/>
            <person name="Moru K."/>
            <person name="Mozes J."/>
            <person name="Mulrain L."/>
            <person name="Munson G."/>
            <person name="Naylor J."/>
            <person name="Newes C."/>
            <person name="Nguyen C."/>
            <person name="Nguyen N."/>
            <person name="Nguyen T."/>
            <person name="Nicol R."/>
            <person name="Nielsen C."/>
            <person name="Nizzari M."/>
            <person name="Norbu C."/>
            <person name="Norbu N."/>
            <person name="O'donnell P."/>
            <person name="Okoawo O."/>
            <person name="O'leary S."/>
            <person name="Omotosho B."/>
            <person name="O'neill K."/>
            <person name="Osman S."/>
            <person name="Parker S."/>
            <person name="Perrin D."/>
            <person name="Phunkhang P."/>
            <person name="Piqani B."/>
            <person name="Purcell S."/>
            <person name="Rachupka T."/>
            <person name="Ramasamy U."/>
            <person name="Rameau R."/>
            <person name="Ray V."/>
            <person name="Raymond C."/>
            <person name="Retta R."/>
            <person name="Richardson S."/>
            <person name="Rise C."/>
            <person name="Rodriguez J."/>
            <person name="Rogers J."/>
            <person name="Rogov P."/>
            <person name="Rutman M."/>
            <person name="Schupbach R."/>
            <person name="Seaman C."/>
            <person name="Settipalli S."/>
            <person name="Sharpe T."/>
            <person name="Sheridan J."/>
            <person name="Sherpa N."/>
            <person name="Shi J."/>
            <person name="Smirnov S."/>
            <person name="Smith C."/>
            <person name="Sougnez C."/>
            <person name="Spencer B."/>
            <person name="Stalker J."/>
            <person name="Stange-thomann N."/>
            <person name="Stavropoulos S."/>
            <person name="Stetson K."/>
            <person name="Stone C."/>
            <person name="Stone S."/>
            <person name="Stubbs M."/>
            <person name="Talamas J."/>
            <person name="Tchuinga P."/>
            <person name="Tenzing P."/>
            <person name="Tesfaye S."/>
            <person name="Theodore J."/>
            <person name="Thoulutsang Y."/>
            <person name="Topham K."/>
            <person name="Towey S."/>
            <person name="Tsamla T."/>
            <person name="Tsomo N."/>
            <person name="Vallee D."/>
            <person name="Vassiliev H."/>
            <person name="Venkataraman V."/>
            <person name="Vinson J."/>
            <person name="Vo A."/>
            <person name="Wade C."/>
            <person name="Wang S."/>
            <person name="Wangchuk T."/>
            <person name="Wangdi T."/>
            <person name="Whittaker C."/>
            <person name="Wilkinson J."/>
            <person name="Wu Y."/>
            <person name="Wyman D."/>
            <person name="Yadav S."/>
            <person name="Yang S."/>
            <person name="Yang X."/>
            <person name="Yeager S."/>
            <person name="Yee E."/>
            <person name="Young G."/>
            <person name="Zainoun J."/>
            <person name="Zembeck L."/>
            <person name="Zimmer A."/>
            <person name="Zody M."/>
            <person name="Lander E."/>
        </authorList>
    </citation>
    <scope>NUCLEOTIDE SEQUENCE [LARGE SCALE GENOMIC DNA]</scope>
</reference>
<feature type="region of interest" description="Disordered" evidence="4">
    <location>
        <begin position="80"/>
        <end position="112"/>
    </location>
</feature>
<dbReference type="Ensembl" id="ENSCSAVT00000020237.1">
    <property type="protein sequence ID" value="ENSCSAVP00000020023.1"/>
    <property type="gene ID" value="ENSCSAVG00000011751.1"/>
</dbReference>
<evidence type="ECO:0000256" key="4">
    <source>
        <dbReference type="SAM" id="MobiDB-lite"/>
    </source>
</evidence>
<dbReference type="PANTHER" id="PTHR10997:SF18">
    <property type="entry name" value="D-IMPORTIN 7_RANBP7"/>
    <property type="match status" value="1"/>
</dbReference>
<evidence type="ECO:0000256" key="2">
    <source>
        <dbReference type="ARBA" id="ARBA00022490"/>
    </source>
</evidence>
<dbReference type="HOGENOM" id="CLU_102215_0_0_1"/>
<reference evidence="5" key="2">
    <citation type="submission" date="2025-08" db="UniProtKB">
        <authorList>
            <consortium name="Ensembl"/>
        </authorList>
    </citation>
    <scope>IDENTIFICATION</scope>
</reference>
<evidence type="ECO:0000256" key="1">
    <source>
        <dbReference type="ARBA" id="ARBA00004496"/>
    </source>
</evidence>
<evidence type="ECO:0008006" key="7">
    <source>
        <dbReference type="Google" id="ProtNLM"/>
    </source>
</evidence>
<evidence type="ECO:0000313" key="6">
    <source>
        <dbReference type="Proteomes" id="UP000007875"/>
    </source>
</evidence>
<reference evidence="5" key="3">
    <citation type="submission" date="2025-09" db="UniProtKB">
        <authorList>
            <consortium name="Ensembl"/>
        </authorList>
    </citation>
    <scope>IDENTIFICATION</scope>
</reference>
<sequence length="237" mass="26909">MRFPNTSETISEQFFRQWINDVDCFLGIHDRRMCVLGLCTLMDLPHRPPCIEELSNRFIPSLIVLFQGLVRAYKVQGEEAASDSSDSSSEDEEEDFETAELASDEDEIDEESTEYLEMLQKKEKGSDTSSVYSDEETDLESFNSVLEGSDCEVEEFTVFKLAMKALLARDPQWYNVLMTGLSDEQRKSLEEIYVLADQRHAAAESKKIEKTGGYRFENASVPSSFSFATTRPPTLSP</sequence>
<dbReference type="Proteomes" id="UP000007875">
    <property type="component" value="Unassembled WGS sequence"/>
</dbReference>
<dbReference type="InterPro" id="IPR011989">
    <property type="entry name" value="ARM-like"/>
</dbReference>
<name>H2ZR07_CIOSA</name>
<dbReference type="AlphaFoldDB" id="H2ZR07"/>
<keyword evidence="6" id="KW-1185">Reference proteome</keyword>
<feature type="compositionally biased region" description="Acidic residues" evidence="4">
    <location>
        <begin position="88"/>
        <end position="112"/>
    </location>
</feature>
<dbReference type="GeneTree" id="ENSGT00940000154666"/>
<dbReference type="PANTHER" id="PTHR10997">
    <property type="entry name" value="IMPORTIN-7, 8, 11"/>
    <property type="match status" value="1"/>
</dbReference>
<keyword evidence="2" id="KW-0963">Cytoplasm</keyword>
<dbReference type="Gene3D" id="1.25.10.10">
    <property type="entry name" value="Leucine-rich Repeat Variant"/>
    <property type="match status" value="1"/>
</dbReference>
<dbReference type="GO" id="GO:0006606">
    <property type="term" value="P:protein import into nucleus"/>
    <property type="evidence" value="ECO:0007669"/>
    <property type="project" value="TreeGrafter"/>
</dbReference>
<dbReference type="InterPro" id="IPR016024">
    <property type="entry name" value="ARM-type_fold"/>
</dbReference>
<keyword evidence="3" id="KW-0813">Transport</keyword>
<comment type="subcellular location">
    <subcellularLocation>
        <location evidence="1">Cytoplasm</location>
    </subcellularLocation>
</comment>
<keyword evidence="3" id="KW-0653">Protein transport</keyword>
<dbReference type="GO" id="GO:0005829">
    <property type="term" value="C:cytosol"/>
    <property type="evidence" value="ECO:0007669"/>
    <property type="project" value="TreeGrafter"/>
</dbReference>
<dbReference type="SUPFAM" id="SSF48371">
    <property type="entry name" value="ARM repeat"/>
    <property type="match status" value="1"/>
</dbReference>
<organism evidence="5 6">
    <name type="scientific">Ciona savignyi</name>
    <name type="common">Pacific transparent sea squirt</name>
    <dbReference type="NCBI Taxonomy" id="51511"/>
    <lineage>
        <taxon>Eukaryota</taxon>
        <taxon>Metazoa</taxon>
        <taxon>Chordata</taxon>
        <taxon>Tunicata</taxon>
        <taxon>Ascidiacea</taxon>
        <taxon>Phlebobranchia</taxon>
        <taxon>Cionidae</taxon>
        <taxon>Ciona</taxon>
    </lineage>
</organism>
<proteinExistence type="predicted"/>
<protein>
    <recommendedName>
        <fullName evidence="7">Importin N-terminal domain-containing protein</fullName>
    </recommendedName>
</protein>